<dbReference type="SUPFAM" id="SSF47413">
    <property type="entry name" value="lambda repressor-like DNA-binding domains"/>
    <property type="match status" value="1"/>
</dbReference>
<dbReference type="PROSITE" id="PS50943">
    <property type="entry name" value="HTH_CROC1"/>
    <property type="match status" value="1"/>
</dbReference>
<proteinExistence type="predicted"/>
<dbReference type="InterPro" id="IPR010982">
    <property type="entry name" value="Lambda_DNA-bd_dom_sf"/>
</dbReference>
<dbReference type="Gene3D" id="1.10.260.40">
    <property type="entry name" value="lambda repressor-like DNA-binding domains"/>
    <property type="match status" value="1"/>
</dbReference>
<dbReference type="InterPro" id="IPR001387">
    <property type="entry name" value="Cro/C1-type_HTH"/>
</dbReference>
<dbReference type="GO" id="GO:0003677">
    <property type="term" value="F:DNA binding"/>
    <property type="evidence" value="ECO:0007669"/>
    <property type="project" value="InterPro"/>
</dbReference>
<feature type="domain" description="HTH cro/C1-type" evidence="1">
    <location>
        <begin position="24"/>
        <end position="78"/>
    </location>
</feature>
<accession>A0A8S5RSS3</accession>
<protein>
    <submittedName>
        <fullName evidence="2">Addiction module antidote protein</fullName>
    </submittedName>
</protein>
<dbReference type="SMART" id="SM00530">
    <property type="entry name" value="HTH_XRE"/>
    <property type="match status" value="1"/>
</dbReference>
<evidence type="ECO:0000313" key="2">
    <source>
        <dbReference type="EMBL" id="DAE92411.1"/>
    </source>
</evidence>
<dbReference type="EMBL" id="BK057800">
    <property type="protein sequence ID" value="DAE92411.1"/>
    <property type="molecule type" value="Genomic_DNA"/>
</dbReference>
<evidence type="ECO:0000259" key="1">
    <source>
        <dbReference type="PROSITE" id="PS50943"/>
    </source>
</evidence>
<dbReference type="Pfam" id="PF21956">
    <property type="entry name" value="DUF6922"/>
    <property type="match status" value="1"/>
</dbReference>
<reference evidence="2" key="1">
    <citation type="journal article" date="2021" name="Proc. Natl. Acad. Sci. U.S.A.">
        <title>A Catalog of Tens of Thousands of Viruses from Human Metagenomes Reveals Hidden Associations with Chronic Diseases.</title>
        <authorList>
            <person name="Tisza M.J."/>
            <person name="Buck C.B."/>
        </authorList>
    </citation>
    <scope>NUCLEOTIDE SEQUENCE</scope>
    <source>
        <strain evidence="2">Ct7CH26</strain>
    </source>
</reference>
<organism evidence="2">
    <name type="scientific">Myoviridae sp. ct7CH26</name>
    <dbReference type="NCBI Taxonomy" id="2827604"/>
    <lineage>
        <taxon>Viruses</taxon>
        <taxon>Duplodnaviria</taxon>
        <taxon>Heunggongvirae</taxon>
        <taxon>Uroviricota</taxon>
        <taxon>Caudoviricetes</taxon>
    </lineage>
</organism>
<sequence>MCLLLHCMSNLIDILKGVHPGLFLQRELNNRNLKSGRFAESIGEHPQTISAIIRGRRSMNIPLSLRIEHALALEEGMLMTLQVHYDIVQEKRKLSSAHHPDIDKYRLSLFWDTSFDNIDWDAHSSYVINRVMERGNEEEIIETIRFYGRETILSKIVLSPSSPFSSVIKKNLKQYLDYEA</sequence>
<name>A0A8S5RSS3_9CAUD</name>
<dbReference type="CDD" id="cd00093">
    <property type="entry name" value="HTH_XRE"/>
    <property type="match status" value="1"/>
</dbReference>
<dbReference type="InterPro" id="IPR053830">
    <property type="entry name" value="DUF6922"/>
</dbReference>